<reference evidence="4 5" key="1">
    <citation type="submission" date="2016-02" db="EMBL/GenBank/DDBJ databases">
        <title>Genome sequence of Clostridium thermobutyricum DSM 4928.</title>
        <authorList>
            <person name="Poehlein A."/>
            <person name="Daniel R."/>
        </authorList>
    </citation>
    <scope>NUCLEOTIDE SEQUENCE [LARGE SCALE GENOMIC DNA]</scope>
    <source>
        <strain evidence="4 5">DSM 4928</strain>
    </source>
</reference>
<dbReference type="OrthoDB" id="9794671at2"/>
<keyword evidence="2" id="KW-1133">Transmembrane helix</keyword>
<keyword evidence="2" id="KW-0812">Transmembrane</keyword>
<dbReference type="InterPro" id="IPR051922">
    <property type="entry name" value="Bact_Sporulation_Assoc"/>
</dbReference>
<dbReference type="PANTHER" id="PTHR30032:SF4">
    <property type="entry name" value="AMIDASE ENHANCER"/>
    <property type="match status" value="1"/>
</dbReference>
<evidence type="ECO:0000256" key="2">
    <source>
        <dbReference type="SAM" id="Phobius"/>
    </source>
</evidence>
<accession>A0A1V4SWV4</accession>
<gene>
    <name evidence="4" type="primary">lytB</name>
    <name evidence="4" type="ORF">CLTHE_08000</name>
</gene>
<comment type="caution">
    <text evidence="4">The sequence shown here is derived from an EMBL/GenBank/DDBJ whole genome shotgun (WGS) entry which is preliminary data.</text>
</comment>
<dbReference type="InterPro" id="IPR013693">
    <property type="entry name" value="SpoIID/LytB_N"/>
</dbReference>
<evidence type="ECO:0000313" key="5">
    <source>
        <dbReference type="Proteomes" id="UP000191448"/>
    </source>
</evidence>
<dbReference type="NCBIfam" id="TIGR02870">
    <property type="entry name" value="spore_II_D"/>
    <property type="match status" value="1"/>
</dbReference>
<feature type="coiled-coil region" evidence="1">
    <location>
        <begin position="148"/>
        <end position="175"/>
    </location>
</feature>
<dbReference type="AlphaFoldDB" id="A0A1V4SWV4"/>
<dbReference type="RefSeq" id="WP_080022107.1">
    <property type="nucleotide sequence ID" value="NZ_LTAY01000026.1"/>
</dbReference>
<keyword evidence="1" id="KW-0175">Coiled coil</keyword>
<keyword evidence="2" id="KW-0472">Membrane</keyword>
<evidence type="ECO:0000259" key="3">
    <source>
        <dbReference type="Pfam" id="PF08486"/>
    </source>
</evidence>
<dbReference type="GO" id="GO:0030435">
    <property type="term" value="P:sporulation resulting in formation of a cellular spore"/>
    <property type="evidence" value="ECO:0007669"/>
    <property type="project" value="InterPro"/>
</dbReference>
<evidence type="ECO:0000256" key="1">
    <source>
        <dbReference type="SAM" id="Coils"/>
    </source>
</evidence>
<name>A0A1V4SWV4_9CLOT</name>
<dbReference type="InterPro" id="IPR013486">
    <property type="entry name" value="SpoIID/LytB"/>
</dbReference>
<dbReference type="Proteomes" id="UP000191448">
    <property type="component" value="Unassembled WGS sequence"/>
</dbReference>
<feature type="transmembrane region" description="Helical" evidence="2">
    <location>
        <begin position="12"/>
        <end position="32"/>
    </location>
</feature>
<organism evidence="4 5">
    <name type="scientific">Clostridium thermobutyricum DSM 4928</name>
    <dbReference type="NCBI Taxonomy" id="1121339"/>
    <lineage>
        <taxon>Bacteria</taxon>
        <taxon>Bacillati</taxon>
        <taxon>Bacillota</taxon>
        <taxon>Clostridia</taxon>
        <taxon>Eubacteriales</taxon>
        <taxon>Clostridiaceae</taxon>
        <taxon>Clostridium</taxon>
    </lineage>
</organism>
<dbReference type="PANTHER" id="PTHR30032">
    <property type="entry name" value="N-ACETYLMURAMOYL-L-ALANINE AMIDASE-RELATED"/>
    <property type="match status" value="1"/>
</dbReference>
<protein>
    <submittedName>
        <fullName evidence="4">Amidase enhancer</fullName>
    </submittedName>
</protein>
<dbReference type="Pfam" id="PF08486">
    <property type="entry name" value="SpoIID"/>
    <property type="match status" value="1"/>
</dbReference>
<dbReference type="GO" id="GO:0030288">
    <property type="term" value="C:outer membrane-bounded periplasmic space"/>
    <property type="evidence" value="ECO:0007669"/>
    <property type="project" value="TreeGrafter"/>
</dbReference>
<proteinExistence type="predicted"/>
<evidence type="ECO:0000313" key="4">
    <source>
        <dbReference type="EMBL" id="OPX49053.1"/>
    </source>
</evidence>
<sequence length="343" mass="38422">MNSKDLRENLMTIGVTTLVIVVCLIILPKLLLGKSIDIDNLNEEGTTISQKTNPYITVEGNKKVEVYRSNTGKTEKIDLEDYIIGVVSGEMPISFEEEALKAQAVAARTYYFTKREEKCDIAKKGDICDTIHCQVYMNKKERKAQWDKKVADSNYKKLEKAVKETEGKVLAYNGEIIKYPQFFSTSSGKTENSEDVFVSAVPYLKSIESKGEEISPKFTGEKEITNLQFASLANKTYGANINSSNVQSNVKVLGRTEGGSIEKIQIGQAIIKGTEFRKLYDLSSANCELEFFKDKVKIKTKGSGHGVGMSQWGANVMAKEGKKYDEILKHYYSGVEIKKIKYK</sequence>
<dbReference type="InterPro" id="IPR014225">
    <property type="entry name" value="Spore_II_D_firmicutes"/>
</dbReference>
<dbReference type="EMBL" id="LTAY01000026">
    <property type="protein sequence ID" value="OPX49053.1"/>
    <property type="molecule type" value="Genomic_DNA"/>
</dbReference>
<feature type="domain" description="Sporulation stage II protein D amidase enhancer LytB N-terminal" evidence="3">
    <location>
        <begin position="68"/>
        <end position="172"/>
    </location>
</feature>
<dbReference type="NCBIfam" id="TIGR02669">
    <property type="entry name" value="SpoIID_LytB"/>
    <property type="match status" value="1"/>
</dbReference>